<protein>
    <submittedName>
        <fullName evidence="2">Uncharacterized protein</fullName>
    </submittedName>
</protein>
<evidence type="ECO:0000313" key="2">
    <source>
        <dbReference type="EMBL" id="PAN48182.1"/>
    </source>
</evidence>
<reference evidence="2" key="1">
    <citation type="submission" date="2018-04" db="EMBL/GenBank/DDBJ databases">
        <title>WGS assembly of Panicum hallii.</title>
        <authorList>
            <person name="Lovell J."/>
            <person name="Jenkins J."/>
            <person name="Lowry D."/>
            <person name="Mamidi S."/>
            <person name="Sreedasyam A."/>
            <person name="Weng X."/>
            <person name="Barry K."/>
            <person name="Bonette J."/>
            <person name="Campitelli B."/>
            <person name="Daum C."/>
            <person name="Gordon S."/>
            <person name="Gould B."/>
            <person name="Lipzen A."/>
            <person name="Macqueen A."/>
            <person name="Palacio-Mejia J."/>
            <person name="Plott C."/>
            <person name="Shakirov E."/>
            <person name="Shu S."/>
            <person name="Yoshinaga Y."/>
            <person name="Zane M."/>
            <person name="Rokhsar D."/>
            <person name="Grimwood J."/>
            <person name="Schmutz J."/>
            <person name="Juenger T."/>
        </authorList>
    </citation>
    <scope>NUCLEOTIDE SEQUENCE [LARGE SCALE GENOMIC DNA]</scope>
    <source>
        <strain evidence="2">FIL2</strain>
    </source>
</reference>
<organism evidence="2">
    <name type="scientific">Panicum hallii</name>
    <dbReference type="NCBI Taxonomy" id="206008"/>
    <lineage>
        <taxon>Eukaryota</taxon>
        <taxon>Viridiplantae</taxon>
        <taxon>Streptophyta</taxon>
        <taxon>Embryophyta</taxon>
        <taxon>Tracheophyta</taxon>
        <taxon>Spermatophyta</taxon>
        <taxon>Magnoliopsida</taxon>
        <taxon>Liliopsida</taxon>
        <taxon>Poales</taxon>
        <taxon>Poaceae</taxon>
        <taxon>PACMAD clade</taxon>
        <taxon>Panicoideae</taxon>
        <taxon>Panicodae</taxon>
        <taxon>Paniceae</taxon>
        <taxon>Panicinae</taxon>
        <taxon>Panicum</taxon>
        <taxon>Panicum sect. Panicum</taxon>
    </lineage>
</organism>
<name>A0A2S3IN59_9POAL</name>
<sequence length="76" mass="8090">MPMALPFFFTPRNLNLPQPGPMGKAVRHGGEGENSPKEAHPVIIPISGPTPATASPLLLGWLPGECPLRRCFSCGK</sequence>
<accession>A0A2S3IN59</accession>
<evidence type="ECO:0000256" key="1">
    <source>
        <dbReference type="SAM" id="MobiDB-lite"/>
    </source>
</evidence>
<proteinExistence type="predicted"/>
<dbReference type="AlphaFoldDB" id="A0A2S3IN59"/>
<feature type="compositionally biased region" description="Basic and acidic residues" evidence="1">
    <location>
        <begin position="28"/>
        <end position="40"/>
    </location>
</feature>
<gene>
    <name evidence="2" type="ORF">PAHAL_9G365600</name>
</gene>
<dbReference type="EMBL" id="CM008054">
    <property type="protein sequence ID" value="PAN48182.1"/>
    <property type="molecule type" value="Genomic_DNA"/>
</dbReference>
<feature type="region of interest" description="Disordered" evidence="1">
    <location>
        <begin position="16"/>
        <end position="46"/>
    </location>
</feature>
<dbReference type="Proteomes" id="UP000243499">
    <property type="component" value="Chromosome 9"/>
</dbReference>
<dbReference type="Gramene" id="PAN48182">
    <property type="protein sequence ID" value="PAN48182"/>
    <property type="gene ID" value="PAHAL_9G365600"/>
</dbReference>